<keyword evidence="3" id="KW-0202">Cytokine</keyword>
<dbReference type="Pfam" id="PF01187">
    <property type="entry name" value="MIF"/>
    <property type="match status" value="1"/>
</dbReference>
<comment type="catalytic activity">
    <reaction evidence="6">
        <text>3-phenylpyruvate = enol-phenylpyruvate</text>
        <dbReference type="Rhea" id="RHEA:17097"/>
        <dbReference type="ChEBI" id="CHEBI:16815"/>
        <dbReference type="ChEBI" id="CHEBI:18005"/>
        <dbReference type="EC" id="5.3.2.1"/>
    </reaction>
</comment>
<evidence type="ECO:0000313" key="14">
    <source>
        <dbReference type="Proteomes" id="UP000794436"/>
    </source>
</evidence>
<keyword evidence="5" id="KW-0413">Isomerase</keyword>
<dbReference type="PANTHER" id="PTHR11954">
    <property type="entry name" value="D-DOPACHROME DECARBOXYLASE"/>
    <property type="match status" value="1"/>
</dbReference>
<dbReference type="Gene3D" id="3.30.429.10">
    <property type="entry name" value="Macrophage Migration Inhibitory Factor"/>
    <property type="match status" value="1"/>
</dbReference>
<dbReference type="Proteomes" id="UP000794436">
    <property type="component" value="Unassembled WGS sequence"/>
</dbReference>
<evidence type="ECO:0000256" key="6">
    <source>
        <dbReference type="ARBA" id="ARBA00036735"/>
    </source>
</evidence>
<dbReference type="GO" id="GO:0005615">
    <property type="term" value="C:extracellular space"/>
    <property type="evidence" value="ECO:0007669"/>
    <property type="project" value="UniProtKB-KW"/>
</dbReference>
<comment type="subcellular location">
    <subcellularLocation>
        <location evidence="1">Secreted</location>
    </subcellularLocation>
</comment>
<evidence type="ECO:0000256" key="3">
    <source>
        <dbReference type="ARBA" id="ARBA00022514"/>
    </source>
</evidence>
<accession>A0A8K1FIU1</accession>
<dbReference type="SUPFAM" id="SSF55331">
    <property type="entry name" value="Tautomerase/MIF"/>
    <property type="match status" value="1"/>
</dbReference>
<evidence type="ECO:0000256" key="8">
    <source>
        <dbReference type="ARBA" id="ARBA00038932"/>
    </source>
</evidence>
<dbReference type="InterPro" id="IPR014347">
    <property type="entry name" value="Tautomerase/MIF_sf"/>
</dbReference>
<gene>
    <name evidence="13" type="ORF">Poli38472_008012</name>
</gene>
<evidence type="ECO:0000256" key="5">
    <source>
        <dbReference type="ARBA" id="ARBA00023235"/>
    </source>
</evidence>
<reference evidence="13" key="1">
    <citation type="submission" date="2019-03" db="EMBL/GenBank/DDBJ databases">
        <title>Long read genome sequence of the mycoparasitic Pythium oligandrum ATCC 38472 isolated from sugarbeet rhizosphere.</title>
        <authorList>
            <person name="Gaulin E."/>
        </authorList>
    </citation>
    <scope>NUCLEOTIDE SEQUENCE</scope>
    <source>
        <strain evidence="13">ATCC 38472_TT</strain>
    </source>
</reference>
<dbReference type="GO" id="GO:0050178">
    <property type="term" value="F:phenylpyruvate tautomerase activity"/>
    <property type="evidence" value="ECO:0007669"/>
    <property type="project" value="UniProtKB-EC"/>
</dbReference>
<keyword evidence="14" id="KW-1185">Reference proteome</keyword>
<comment type="caution">
    <text evidence="13">The sequence shown here is derived from an EMBL/GenBank/DDBJ whole genome shotgun (WGS) entry which is preliminary data.</text>
</comment>
<evidence type="ECO:0000256" key="4">
    <source>
        <dbReference type="ARBA" id="ARBA00022525"/>
    </source>
</evidence>
<evidence type="ECO:0000256" key="11">
    <source>
        <dbReference type="ARBA" id="ARBA00041912"/>
    </source>
</evidence>
<sequence>MPYIKVATNLRRASFDADSVLKAFSKSLSDTFDRPEAAVMVQLEFGQDLILSGSTESCACAIMFCSHALSSTCKINTQRNPKTYAALSATMFEQFKIPANRVFLNLDDINENNWDFDGKPVGV</sequence>
<dbReference type="EC" id="5.3.3.12" evidence="8"/>
<organism evidence="13 14">
    <name type="scientific">Pythium oligandrum</name>
    <name type="common">Mycoparasitic fungus</name>
    <dbReference type="NCBI Taxonomy" id="41045"/>
    <lineage>
        <taxon>Eukaryota</taxon>
        <taxon>Sar</taxon>
        <taxon>Stramenopiles</taxon>
        <taxon>Oomycota</taxon>
        <taxon>Peronosporomycetes</taxon>
        <taxon>Pythiales</taxon>
        <taxon>Pythiaceae</taxon>
        <taxon>Pythium</taxon>
    </lineage>
</organism>
<evidence type="ECO:0000256" key="9">
    <source>
        <dbReference type="ARBA" id="ARBA00039086"/>
    </source>
</evidence>
<evidence type="ECO:0000313" key="13">
    <source>
        <dbReference type="EMBL" id="TMW65370.1"/>
    </source>
</evidence>
<keyword evidence="4" id="KW-0964">Secreted</keyword>
<dbReference type="GO" id="GO:0005125">
    <property type="term" value="F:cytokine activity"/>
    <property type="evidence" value="ECO:0007669"/>
    <property type="project" value="UniProtKB-KW"/>
</dbReference>
<evidence type="ECO:0000256" key="12">
    <source>
        <dbReference type="ARBA" id="ARBA00042730"/>
    </source>
</evidence>
<comment type="catalytic activity">
    <reaction evidence="7">
        <text>L-dopachrome = 5,6-dihydroxyindole-2-carboxylate</text>
        <dbReference type="Rhea" id="RHEA:13041"/>
        <dbReference type="ChEBI" id="CHEBI:16875"/>
        <dbReference type="ChEBI" id="CHEBI:57509"/>
        <dbReference type="EC" id="5.3.3.12"/>
    </reaction>
</comment>
<dbReference type="EC" id="5.3.2.1" evidence="9"/>
<dbReference type="GO" id="GO:0004167">
    <property type="term" value="F:dopachrome isomerase activity"/>
    <property type="evidence" value="ECO:0007669"/>
    <property type="project" value="UniProtKB-EC"/>
</dbReference>
<dbReference type="OrthoDB" id="255819at2759"/>
<dbReference type="AlphaFoldDB" id="A0A8K1FIU1"/>
<protein>
    <recommendedName>
        <fullName evidence="12">L-dopachrome isomerase</fullName>
        <ecNumber evidence="9">5.3.2.1</ecNumber>
        <ecNumber evidence="8">5.3.3.12</ecNumber>
    </recommendedName>
    <alternativeName>
        <fullName evidence="10">L-dopachrome tautomerase</fullName>
    </alternativeName>
    <alternativeName>
        <fullName evidence="11">Phenylpyruvate tautomerase</fullName>
    </alternativeName>
</protein>
<evidence type="ECO:0000256" key="10">
    <source>
        <dbReference type="ARBA" id="ARBA00041631"/>
    </source>
</evidence>
<proteinExistence type="inferred from homology"/>
<dbReference type="PANTHER" id="PTHR11954:SF6">
    <property type="entry name" value="MACROPHAGE MIGRATION INHIBITORY FACTOR"/>
    <property type="match status" value="1"/>
</dbReference>
<name>A0A8K1FIU1_PYTOL</name>
<dbReference type="EMBL" id="SPLM01000037">
    <property type="protein sequence ID" value="TMW65370.1"/>
    <property type="molecule type" value="Genomic_DNA"/>
</dbReference>
<evidence type="ECO:0000256" key="7">
    <source>
        <dbReference type="ARBA" id="ARBA00036823"/>
    </source>
</evidence>
<dbReference type="InterPro" id="IPR001398">
    <property type="entry name" value="Macrophage_inhib_fac"/>
</dbReference>
<comment type="similarity">
    <text evidence="2">Belongs to the MIF family.</text>
</comment>
<evidence type="ECO:0000256" key="1">
    <source>
        <dbReference type="ARBA" id="ARBA00004613"/>
    </source>
</evidence>
<evidence type="ECO:0000256" key="2">
    <source>
        <dbReference type="ARBA" id="ARBA00005851"/>
    </source>
</evidence>